<gene>
    <name evidence="2" type="ORF">PV662_40720</name>
</gene>
<protein>
    <recommendedName>
        <fullName evidence="4">Transposase</fullName>
    </recommendedName>
</protein>
<reference evidence="2 3" key="1">
    <citation type="journal article" date="2023" name="Microb. Genom.">
        <title>Mesoterricola silvestris gen. nov., sp. nov., Mesoterricola sediminis sp. nov., Geothrix oryzae sp. nov., Geothrix edaphica sp. nov., Geothrix rubra sp. nov., and Geothrix limicola sp. nov., six novel members of Acidobacteriota isolated from soils.</title>
        <authorList>
            <person name="Weisberg A.J."/>
            <person name="Pearce E."/>
            <person name="Kramer C.G."/>
            <person name="Chang J.H."/>
            <person name="Clarke C.R."/>
        </authorList>
    </citation>
    <scope>NUCLEOTIDE SEQUENCE [LARGE SCALE GENOMIC DNA]</scope>
    <source>
        <strain evidence="2 3">ID09-01A</strain>
    </source>
</reference>
<organism evidence="2 3">
    <name type="scientific">Streptomyces europaeiscabiei</name>
    <dbReference type="NCBI Taxonomy" id="146819"/>
    <lineage>
        <taxon>Bacteria</taxon>
        <taxon>Bacillati</taxon>
        <taxon>Actinomycetota</taxon>
        <taxon>Actinomycetes</taxon>
        <taxon>Kitasatosporales</taxon>
        <taxon>Streptomycetaceae</taxon>
        <taxon>Streptomyces</taxon>
    </lineage>
</organism>
<evidence type="ECO:0008006" key="4">
    <source>
        <dbReference type="Google" id="ProtNLM"/>
    </source>
</evidence>
<comment type="caution">
    <text evidence="2">The sequence shown here is derived from an EMBL/GenBank/DDBJ whole genome shotgun (WGS) entry which is preliminary data.</text>
</comment>
<evidence type="ECO:0000313" key="3">
    <source>
        <dbReference type="Proteomes" id="UP001271274"/>
    </source>
</evidence>
<feature type="compositionally biased region" description="Low complexity" evidence="1">
    <location>
        <begin position="12"/>
        <end position="37"/>
    </location>
</feature>
<evidence type="ECO:0000256" key="1">
    <source>
        <dbReference type="SAM" id="MobiDB-lite"/>
    </source>
</evidence>
<evidence type="ECO:0000313" key="2">
    <source>
        <dbReference type="EMBL" id="MDX3705953.1"/>
    </source>
</evidence>
<accession>A0ABU4NSZ5</accession>
<feature type="region of interest" description="Disordered" evidence="1">
    <location>
        <begin position="1"/>
        <end position="40"/>
    </location>
</feature>
<proteinExistence type="predicted"/>
<feature type="compositionally biased region" description="Polar residues" evidence="1">
    <location>
        <begin position="1"/>
        <end position="10"/>
    </location>
</feature>
<dbReference type="RefSeq" id="WP_319063565.1">
    <property type="nucleotide sequence ID" value="NZ_JARAYT010000003.1"/>
</dbReference>
<dbReference type="EMBL" id="JARAYU010000022">
    <property type="protein sequence ID" value="MDX3705953.1"/>
    <property type="molecule type" value="Genomic_DNA"/>
</dbReference>
<name>A0ABU4NSZ5_9ACTN</name>
<dbReference type="Proteomes" id="UP001271274">
    <property type="component" value="Unassembled WGS sequence"/>
</dbReference>
<sequence length="104" mass="10605">MPMVESSRTTRVPESAAGEPPAAVAAAAAPGDAAAESRVAGELPEPCANVRQAGVDIGPHLREVAELSRRGNKSGKGSTPDILCSAAQRGDGPVTLRPLSHNRE</sequence>
<feature type="region of interest" description="Disordered" evidence="1">
    <location>
        <begin position="67"/>
        <end position="104"/>
    </location>
</feature>
<keyword evidence="3" id="KW-1185">Reference proteome</keyword>